<comment type="caution">
    <text evidence="1">The sequence shown here is derived from an EMBL/GenBank/DDBJ whole genome shotgun (WGS) entry which is preliminary data.</text>
</comment>
<accession>A0AA88EH88</accession>
<evidence type="ECO:0000313" key="2">
    <source>
        <dbReference type="Proteomes" id="UP001187192"/>
    </source>
</evidence>
<dbReference type="EMBL" id="BTGU01000635">
    <property type="protein sequence ID" value="GMN68519.1"/>
    <property type="molecule type" value="Genomic_DNA"/>
</dbReference>
<organism evidence="1 2">
    <name type="scientific">Ficus carica</name>
    <name type="common">Common fig</name>
    <dbReference type="NCBI Taxonomy" id="3494"/>
    <lineage>
        <taxon>Eukaryota</taxon>
        <taxon>Viridiplantae</taxon>
        <taxon>Streptophyta</taxon>
        <taxon>Embryophyta</taxon>
        <taxon>Tracheophyta</taxon>
        <taxon>Spermatophyta</taxon>
        <taxon>Magnoliopsida</taxon>
        <taxon>eudicotyledons</taxon>
        <taxon>Gunneridae</taxon>
        <taxon>Pentapetalae</taxon>
        <taxon>rosids</taxon>
        <taxon>fabids</taxon>
        <taxon>Rosales</taxon>
        <taxon>Moraceae</taxon>
        <taxon>Ficeae</taxon>
        <taxon>Ficus</taxon>
    </lineage>
</organism>
<proteinExistence type="predicted"/>
<keyword evidence="2" id="KW-1185">Reference proteome</keyword>
<protein>
    <submittedName>
        <fullName evidence="1">Uncharacterized protein</fullName>
    </submittedName>
</protein>
<name>A0AA88EH88_FICCA</name>
<gene>
    <name evidence="1" type="ORF">TIFTF001_037577</name>
</gene>
<sequence>MDEVPRTN</sequence>
<reference evidence="1" key="1">
    <citation type="submission" date="2023-07" db="EMBL/GenBank/DDBJ databases">
        <title>draft genome sequence of fig (Ficus carica).</title>
        <authorList>
            <person name="Takahashi T."/>
            <person name="Nishimura K."/>
        </authorList>
    </citation>
    <scope>NUCLEOTIDE SEQUENCE</scope>
</reference>
<evidence type="ECO:0000313" key="1">
    <source>
        <dbReference type="EMBL" id="GMN68519.1"/>
    </source>
</evidence>
<feature type="non-terminal residue" evidence="1">
    <location>
        <position position="8"/>
    </location>
</feature>
<dbReference type="Proteomes" id="UP001187192">
    <property type="component" value="Unassembled WGS sequence"/>
</dbReference>